<gene>
    <name evidence="11" type="ORF">NAPIS_ORF00699</name>
</gene>
<evidence type="ECO:0000256" key="5">
    <source>
        <dbReference type="ARBA" id="ARBA00022692"/>
    </source>
</evidence>
<feature type="domain" description="Amino acid transporter transmembrane" evidence="10">
    <location>
        <begin position="9"/>
        <end position="357"/>
    </location>
</feature>
<protein>
    <submittedName>
        <fullName evidence="11">Aminoacid transporter</fullName>
    </submittedName>
</protein>
<dbReference type="GO" id="GO:0005290">
    <property type="term" value="F:L-histidine transmembrane transporter activity"/>
    <property type="evidence" value="ECO:0007669"/>
    <property type="project" value="TreeGrafter"/>
</dbReference>
<feature type="transmembrane region" description="Helical" evidence="9">
    <location>
        <begin position="228"/>
        <end position="248"/>
    </location>
</feature>
<keyword evidence="4" id="KW-0926">Vacuole</keyword>
<dbReference type="OrthoDB" id="438545at2759"/>
<dbReference type="GO" id="GO:0005302">
    <property type="term" value="F:L-tyrosine transmembrane transporter activity"/>
    <property type="evidence" value="ECO:0007669"/>
    <property type="project" value="TreeGrafter"/>
</dbReference>
<dbReference type="GO" id="GO:0005313">
    <property type="term" value="F:L-glutamate transmembrane transporter activity"/>
    <property type="evidence" value="ECO:0007669"/>
    <property type="project" value="TreeGrafter"/>
</dbReference>
<comment type="similarity">
    <text evidence="2">Belongs to the amino acid/polyamine transporter 2 family.</text>
</comment>
<feature type="transmembrane region" description="Helical" evidence="9">
    <location>
        <begin position="268"/>
        <end position="286"/>
    </location>
</feature>
<dbReference type="GO" id="GO:0015194">
    <property type="term" value="F:L-serine transmembrane transporter activity"/>
    <property type="evidence" value="ECO:0007669"/>
    <property type="project" value="TreeGrafter"/>
</dbReference>
<evidence type="ECO:0000313" key="12">
    <source>
        <dbReference type="Proteomes" id="UP000053780"/>
    </source>
</evidence>
<evidence type="ECO:0000256" key="4">
    <source>
        <dbReference type="ARBA" id="ARBA00022554"/>
    </source>
</evidence>
<keyword evidence="12" id="KW-1185">Reference proteome</keyword>
<dbReference type="InterPro" id="IPR013057">
    <property type="entry name" value="AA_transpt_TM"/>
</dbReference>
<proteinExistence type="inferred from homology"/>
<evidence type="ECO:0000313" key="11">
    <source>
        <dbReference type="EMBL" id="EQB61725.1"/>
    </source>
</evidence>
<evidence type="ECO:0000256" key="7">
    <source>
        <dbReference type="ARBA" id="ARBA00022989"/>
    </source>
</evidence>
<evidence type="ECO:0000256" key="1">
    <source>
        <dbReference type="ARBA" id="ARBA00004128"/>
    </source>
</evidence>
<feature type="transmembrane region" description="Helical" evidence="9">
    <location>
        <begin position="333"/>
        <end position="356"/>
    </location>
</feature>
<sequence>MINKQKTMNASFLSCFVTLLKTVIGSGALSFPYLFKTYGILTTCILTFISGSFAIVGLILYINCAKEIGREATLSELAQVAMPYTKLLVDFSVFLKCFGVSLSYLIITRQLISPVFKILTGILNISSSILLLIFIIIIGPICYFDKLNKLKYTSLCGILSVIFVIIASIYRYKHTIIPQSIIIKYTTPINKTYLNNIGKFVFSFTCHQNIFTIHSEMSNNSFRNMKRLIYSVTITALSLYLTFGYYNYLLYGQNVKDNIIMNFPNDSLGIIVRSLYIIVMGVSYPLQVNPCRIYLIKMLNINEKKYPSIRFIATTLIIMLTFCIAISNMDLGLVYSIIGATASTFMCLIFPALFYFNMDIDRSILLDVLGYLSFLFGYNNPKESYIMNDQISQDVHTRLCYLAYNRILSTIDGIYKDIRMEKINCDLFENKIVSNNNQARRMRNVPHYNKSNKSYLNTNNSVTTKSLTLPQLNYKLLIYKFIYRNCCNKNKHTLYNRHNTIDDKKTT</sequence>
<evidence type="ECO:0000256" key="2">
    <source>
        <dbReference type="ARBA" id="ARBA00008066"/>
    </source>
</evidence>
<dbReference type="Pfam" id="PF01490">
    <property type="entry name" value="Aa_trans"/>
    <property type="match status" value="1"/>
</dbReference>
<evidence type="ECO:0000256" key="3">
    <source>
        <dbReference type="ARBA" id="ARBA00022448"/>
    </source>
</evidence>
<feature type="transmembrane region" description="Helical" evidence="9">
    <location>
        <begin position="35"/>
        <end position="62"/>
    </location>
</feature>
<dbReference type="PANTHER" id="PTHR22950">
    <property type="entry name" value="AMINO ACID TRANSPORTER"/>
    <property type="match status" value="1"/>
</dbReference>
<evidence type="ECO:0000259" key="10">
    <source>
        <dbReference type="Pfam" id="PF01490"/>
    </source>
</evidence>
<name>T0ML36_9MICR</name>
<keyword evidence="5 9" id="KW-0812">Transmembrane</keyword>
<evidence type="ECO:0000256" key="9">
    <source>
        <dbReference type="SAM" id="Phobius"/>
    </source>
</evidence>
<dbReference type="PANTHER" id="PTHR22950:SF678">
    <property type="entry name" value="VACUOLAR AMINO ACID TRANSPORTER 5-RELATED"/>
    <property type="match status" value="1"/>
</dbReference>
<dbReference type="EMBL" id="KE647101">
    <property type="protein sequence ID" value="EQB61725.1"/>
    <property type="molecule type" value="Genomic_DNA"/>
</dbReference>
<keyword evidence="3" id="KW-0813">Transport</keyword>
<evidence type="ECO:0000256" key="6">
    <source>
        <dbReference type="ARBA" id="ARBA00022970"/>
    </source>
</evidence>
<accession>T0ML36</accession>
<feature type="transmembrane region" description="Helical" evidence="9">
    <location>
        <begin position="307"/>
        <end position="327"/>
    </location>
</feature>
<dbReference type="Proteomes" id="UP000053780">
    <property type="component" value="Unassembled WGS sequence"/>
</dbReference>
<dbReference type="HOGENOM" id="CLU_009020_1_2_1"/>
<dbReference type="GO" id="GO:0005774">
    <property type="term" value="C:vacuolar membrane"/>
    <property type="evidence" value="ECO:0007669"/>
    <property type="project" value="UniProtKB-SubCell"/>
</dbReference>
<reference evidence="11 12" key="1">
    <citation type="journal article" date="2013" name="BMC Genomics">
        <title>Genome sequencing and comparative genomics of honey bee microsporidia, Nosema apis reveal novel insights into host-parasite interactions.</title>
        <authorList>
            <person name="Chen Yp."/>
            <person name="Pettis J.S."/>
            <person name="Zhao Y."/>
            <person name="Liu X."/>
            <person name="Tallon L.J."/>
            <person name="Sadzewicz L.D."/>
            <person name="Li R."/>
            <person name="Zheng H."/>
            <person name="Huang S."/>
            <person name="Zhang X."/>
            <person name="Hamilton M.C."/>
            <person name="Pernal S.F."/>
            <person name="Melathopoulos A.P."/>
            <person name="Yan X."/>
            <person name="Evans J.D."/>
        </authorList>
    </citation>
    <scope>NUCLEOTIDE SEQUENCE [LARGE SCALE GENOMIC DNA]</scope>
    <source>
        <strain evidence="11 12">BRL 01</strain>
    </source>
</reference>
<comment type="subcellular location">
    <subcellularLocation>
        <location evidence="1">Vacuole membrane</location>
        <topology evidence="1">Multi-pass membrane protein</topology>
    </subcellularLocation>
</comment>
<feature type="transmembrane region" description="Helical" evidence="9">
    <location>
        <begin position="150"/>
        <end position="170"/>
    </location>
</feature>
<dbReference type="VEuPathDB" id="MicrosporidiaDB:NAPIS_ORF00699"/>
<keyword evidence="7 9" id="KW-1133">Transmembrane helix</keyword>
<feature type="transmembrane region" description="Helical" evidence="9">
    <location>
        <begin position="118"/>
        <end position="138"/>
    </location>
</feature>
<dbReference type="GO" id="GO:0015189">
    <property type="term" value="F:L-lysine transmembrane transporter activity"/>
    <property type="evidence" value="ECO:0007669"/>
    <property type="project" value="TreeGrafter"/>
</dbReference>
<keyword evidence="8 9" id="KW-0472">Membrane</keyword>
<organism evidence="11 12">
    <name type="scientific">Vairimorpha apis BRL 01</name>
    <dbReference type="NCBI Taxonomy" id="1037528"/>
    <lineage>
        <taxon>Eukaryota</taxon>
        <taxon>Fungi</taxon>
        <taxon>Fungi incertae sedis</taxon>
        <taxon>Microsporidia</taxon>
        <taxon>Nosematidae</taxon>
        <taxon>Vairimorpha</taxon>
    </lineage>
</organism>
<keyword evidence="6" id="KW-0029">Amino-acid transport</keyword>
<dbReference type="AlphaFoldDB" id="T0ML36"/>
<dbReference type="GO" id="GO:0061459">
    <property type="term" value="F:L-arginine transmembrane transporter activity"/>
    <property type="evidence" value="ECO:0007669"/>
    <property type="project" value="TreeGrafter"/>
</dbReference>
<evidence type="ECO:0000256" key="8">
    <source>
        <dbReference type="ARBA" id="ARBA00023136"/>
    </source>
</evidence>